<keyword evidence="5 12" id="KW-0812">Transmembrane</keyword>
<evidence type="ECO:0000256" key="9">
    <source>
        <dbReference type="ARBA" id="ARBA00023136"/>
    </source>
</evidence>
<evidence type="ECO:0000256" key="10">
    <source>
        <dbReference type="ARBA" id="ARBA00023201"/>
    </source>
</evidence>
<dbReference type="InterPro" id="IPR038377">
    <property type="entry name" value="Na/Glc_symporter_sf"/>
</dbReference>
<feature type="transmembrane region" description="Helical" evidence="12">
    <location>
        <begin position="6"/>
        <end position="23"/>
    </location>
</feature>
<keyword evidence="7" id="KW-0915">Sodium</keyword>
<evidence type="ECO:0000256" key="8">
    <source>
        <dbReference type="ARBA" id="ARBA00023065"/>
    </source>
</evidence>
<evidence type="ECO:0000256" key="7">
    <source>
        <dbReference type="ARBA" id="ARBA00023053"/>
    </source>
</evidence>
<name>A0ABU2YAA1_9FLAO</name>
<reference evidence="13 14" key="1">
    <citation type="submission" date="2023-09" db="EMBL/GenBank/DDBJ databases">
        <authorList>
            <person name="Rey-Velasco X."/>
        </authorList>
    </citation>
    <scope>NUCLEOTIDE SEQUENCE [LARGE SCALE GENOMIC DNA]</scope>
    <source>
        <strain evidence="13 14">W242</strain>
    </source>
</reference>
<evidence type="ECO:0000256" key="11">
    <source>
        <dbReference type="RuleBase" id="RU362091"/>
    </source>
</evidence>
<comment type="caution">
    <text evidence="13">The sequence shown here is derived from an EMBL/GenBank/DDBJ whole genome shotgun (WGS) entry which is preliminary data.</text>
</comment>
<feature type="transmembrane region" description="Helical" evidence="12">
    <location>
        <begin position="317"/>
        <end position="336"/>
    </location>
</feature>
<feature type="transmembrane region" description="Helical" evidence="12">
    <location>
        <begin position="404"/>
        <end position="421"/>
    </location>
</feature>
<dbReference type="Pfam" id="PF00474">
    <property type="entry name" value="SSF"/>
    <property type="match status" value="1"/>
</dbReference>
<feature type="transmembrane region" description="Helical" evidence="12">
    <location>
        <begin position="72"/>
        <end position="98"/>
    </location>
</feature>
<evidence type="ECO:0000313" key="13">
    <source>
        <dbReference type="EMBL" id="MDT0555114.1"/>
    </source>
</evidence>
<dbReference type="Gene3D" id="1.20.1730.10">
    <property type="entry name" value="Sodium/glucose cotransporter"/>
    <property type="match status" value="1"/>
</dbReference>
<keyword evidence="10" id="KW-0739">Sodium transport</keyword>
<gene>
    <name evidence="13" type="ORF">RM538_03800</name>
</gene>
<keyword evidence="3" id="KW-0813">Transport</keyword>
<feature type="transmembrane region" description="Helical" evidence="12">
    <location>
        <begin position="373"/>
        <end position="392"/>
    </location>
</feature>
<comment type="subcellular location">
    <subcellularLocation>
        <location evidence="1">Cell membrane</location>
        <topology evidence="1">Multi-pass membrane protein</topology>
    </subcellularLocation>
</comment>
<keyword evidence="6 12" id="KW-1133">Transmembrane helix</keyword>
<dbReference type="EMBL" id="JAVRHZ010000001">
    <property type="protein sequence ID" value="MDT0555114.1"/>
    <property type="molecule type" value="Genomic_DNA"/>
</dbReference>
<feature type="transmembrane region" description="Helical" evidence="12">
    <location>
        <begin position="43"/>
        <end position="66"/>
    </location>
</feature>
<feature type="transmembrane region" description="Helical" evidence="12">
    <location>
        <begin position="182"/>
        <end position="200"/>
    </location>
</feature>
<organism evidence="13 14">
    <name type="scientific">Patiriisocius hiemis</name>
    <dbReference type="NCBI Taxonomy" id="3075604"/>
    <lineage>
        <taxon>Bacteria</taxon>
        <taxon>Pseudomonadati</taxon>
        <taxon>Bacteroidota</taxon>
        <taxon>Flavobacteriia</taxon>
        <taxon>Flavobacteriales</taxon>
        <taxon>Flavobacteriaceae</taxon>
        <taxon>Patiriisocius</taxon>
    </lineage>
</organism>
<dbReference type="RefSeq" id="WP_311332064.1">
    <property type="nucleotide sequence ID" value="NZ_JAVRHZ010000001.1"/>
</dbReference>
<sequence length="499" mass="55477">MQPLHILILIASYFGVLVLISYLTNKGGTNSDFFTAGKRSPWYLVAFGMIGASLSGVTFVSAPGWVEASSFGYFQVVLGYTVGYAVIGTVLLPLYYKLNLTSIYTYLDGRFGIKSYKTGASFFLLSRIIGASFRLYLVAIVLQEIVFTEMGVPFWVTVTITIALIWLYTFKSGIKTIVWTDTLQTLFMLIAVGVAIYFVSDSLNFNGSSLFNFISESDLSQIFFFEDWKSNNYFFKQFLSGAFIAIVMTGLDQDMMQKNLTCRNLKDAQKNMFWFTIVLTIVNIIFLVLGLLLTVYAQQNGIDAHKDQLFPIIATKSDLGIGLAIFFLLGLIAAAYSSADSALTSLTTSFSIDILGIEKKYSEKEQVSIRKKVHVGFSILLIIVIVVFNYVIGDASVIAKVFKFAGFTYGPLLGLYAFGLFTKWKVKDKLVPVVAISSVILSILINIGSQLYVFLSQNTDWEKAGDIASKLYYQVGFEILIINGLITFIGLVLIRTQKN</sequence>
<comment type="similarity">
    <text evidence="2 11">Belongs to the sodium:solute symporter (SSF) (TC 2.A.21) family.</text>
</comment>
<feature type="transmembrane region" description="Helical" evidence="12">
    <location>
        <begin position="272"/>
        <end position="297"/>
    </location>
</feature>
<feature type="transmembrane region" description="Helical" evidence="12">
    <location>
        <begin position="233"/>
        <end position="251"/>
    </location>
</feature>
<accession>A0ABU2YAA1</accession>
<evidence type="ECO:0000256" key="1">
    <source>
        <dbReference type="ARBA" id="ARBA00004651"/>
    </source>
</evidence>
<feature type="transmembrane region" description="Helical" evidence="12">
    <location>
        <begin position="475"/>
        <end position="494"/>
    </location>
</feature>
<dbReference type="PANTHER" id="PTHR42985:SF47">
    <property type="entry name" value="INTEGRAL MEMBRANE TRANSPORT PROTEIN"/>
    <property type="match status" value="1"/>
</dbReference>
<evidence type="ECO:0000256" key="6">
    <source>
        <dbReference type="ARBA" id="ARBA00022989"/>
    </source>
</evidence>
<evidence type="ECO:0000256" key="4">
    <source>
        <dbReference type="ARBA" id="ARBA00022475"/>
    </source>
</evidence>
<evidence type="ECO:0000256" key="2">
    <source>
        <dbReference type="ARBA" id="ARBA00006434"/>
    </source>
</evidence>
<protein>
    <submittedName>
        <fullName evidence="13">Sodium:solute symporter</fullName>
    </submittedName>
</protein>
<dbReference type="PANTHER" id="PTHR42985">
    <property type="entry name" value="SODIUM-COUPLED MONOCARBOXYLATE TRANSPORTER"/>
    <property type="match status" value="1"/>
</dbReference>
<keyword evidence="4" id="KW-1003">Cell membrane</keyword>
<dbReference type="CDD" id="cd10326">
    <property type="entry name" value="SLC5sbd_NIS-like"/>
    <property type="match status" value="1"/>
</dbReference>
<dbReference type="InterPro" id="IPR051163">
    <property type="entry name" value="Sodium:Solute_Symporter_SSF"/>
</dbReference>
<keyword evidence="14" id="KW-1185">Reference proteome</keyword>
<evidence type="ECO:0000256" key="5">
    <source>
        <dbReference type="ARBA" id="ARBA00022692"/>
    </source>
</evidence>
<feature type="transmembrane region" description="Helical" evidence="12">
    <location>
        <begin position="152"/>
        <end position="170"/>
    </location>
</feature>
<dbReference type="Proteomes" id="UP001254488">
    <property type="component" value="Unassembled WGS sequence"/>
</dbReference>
<evidence type="ECO:0000313" key="14">
    <source>
        <dbReference type="Proteomes" id="UP001254488"/>
    </source>
</evidence>
<proteinExistence type="inferred from homology"/>
<dbReference type="PROSITE" id="PS50283">
    <property type="entry name" value="NA_SOLUT_SYMP_3"/>
    <property type="match status" value="1"/>
</dbReference>
<feature type="transmembrane region" description="Helical" evidence="12">
    <location>
        <begin position="433"/>
        <end position="455"/>
    </location>
</feature>
<evidence type="ECO:0000256" key="12">
    <source>
        <dbReference type="SAM" id="Phobius"/>
    </source>
</evidence>
<keyword evidence="8" id="KW-0406">Ion transport</keyword>
<keyword evidence="9 12" id="KW-0472">Membrane</keyword>
<evidence type="ECO:0000256" key="3">
    <source>
        <dbReference type="ARBA" id="ARBA00022448"/>
    </source>
</evidence>
<dbReference type="InterPro" id="IPR001734">
    <property type="entry name" value="Na/solute_symporter"/>
</dbReference>
<feature type="transmembrane region" description="Helical" evidence="12">
    <location>
        <begin position="119"/>
        <end position="140"/>
    </location>
</feature>